<dbReference type="STRING" id="1156394.T0R8X6"/>
<dbReference type="Proteomes" id="UP000030762">
    <property type="component" value="Unassembled WGS sequence"/>
</dbReference>
<accession>T0R8X6</accession>
<dbReference type="GeneID" id="19956958"/>
<dbReference type="InParanoid" id="T0R8X6"/>
<dbReference type="PANTHER" id="PTHR31827:SF1">
    <property type="entry name" value="EMB|CAB89363.1"/>
    <property type="match status" value="1"/>
</dbReference>
<protein>
    <submittedName>
        <fullName evidence="1">Uncharacterized protein</fullName>
    </submittedName>
</protein>
<dbReference type="RefSeq" id="XP_008620654.1">
    <property type="nucleotide sequence ID" value="XM_008622432.1"/>
</dbReference>
<dbReference type="OMA" id="CKFGECT"/>
<name>T0R8X6_SAPDV</name>
<dbReference type="AlphaFoldDB" id="T0R8X6"/>
<proteinExistence type="predicted"/>
<dbReference type="PANTHER" id="PTHR31827">
    <property type="entry name" value="EMB|CAB89363.1"/>
    <property type="match status" value="1"/>
</dbReference>
<organism evidence="1 2">
    <name type="scientific">Saprolegnia diclina (strain VS20)</name>
    <dbReference type="NCBI Taxonomy" id="1156394"/>
    <lineage>
        <taxon>Eukaryota</taxon>
        <taxon>Sar</taxon>
        <taxon>Stramenopiles</taxon>
        <taxon>Oomycota</taxon>
        <taxon>Saprolegniomycetes</taxon>
        <taxon>Saprolegniales</taxon>
        <taxon>Saprolegniaceae</taxon>
        <taxon>Saprolegnia</taxon>
    </lineage>
</organism>
<evidence type="ECO:0000313" key="1">
    <source>
        <dbReference type="EMBL" id="EQC25932.1"/>
    </source>
</evidence>
<gene>
    <name evidence="1" type="ORF">SDRG_16231</name>
</gene>
<dbReference type="VEuPathDB" id="FungiDB:SDRG_16231"/>
<keyword evidence="2" id="KW-1185">Reference proteome</keyword>
<dbReference type="eggNOG" id="ENOG502QTGB">
    <property type="taxonomic scope" value="Eukaryota"/>
</dbReference>
<reference evidence="1 2" key="1">
    <citation type="submission" date="2012-04" db="EMBL/GenBank/DDBJ databases">
        <title>The Genome Sequence of Saprolegnia declina VS20.</title>
        <authorList>
            <consortium name="The Broad Institute Genome Sequencing Platform"/>
            <person name="Russ C."/>
            <person name="Nusbaum C."/>
            <person name="Tyler B."/>
            <person name="van West P."/>
            <person name="Dieguez-Uribeondo J."/>
            <person name="de Bruijn I."/>
            <person name="Tripathy S."/>
            <person name="Jiang R."/>
            <person name="Young S.K."/>
            <person name="Zeng Q."/>
            <person name="Gargeya S."/>
            <person name="Fitzgerald M."/>
            <person name="Haas B."/>
            <person name="Abouelleil A."/>
            <person name="Alvarado L."/>
            <person name="Arachchi H.M."/>
            <person name="Berlin A."/>
            <person name="Chapman S.B."/>
            <person name="Goldberg J."/>
            <person name="Griggs A."/>
            <person name="Gujja S."/>
            <person name="Hansen M."/>
            <person name="Howarth C."/>
            <person name="Imamovic A."/>
            <person name="Larimer J."/>
            <person name="McCowen C."/>
            <person name="Montmayeur A."/>
            <person name="Murphy C."/>
            <person name="Neiman D."/>
            <person name="Pearson M."/>
            <person name="Priest M."/>
            <person name="Roberts A."/>
            <person name="Saif S."/>
            <person name="Shea T."/>
            <person name="Sisk P."/>
            <person name="Sykes S."/>
            <person name="Wortman J."/>
            <person name="Nusbaum C."/>
            <person name="Birren B."/>
        </authorList>
    </citation>
    <scope>NUCLEOTIDE SEQUENCE [LARGE SCALE GENOMIC DNA]</scope>
    <source>
        <strain evidence="1 2">VS20</strain>
    </source>
</reference>
<dbReference type="EMBL" id="JH767250">
    <property type="protein sequence ID" value="EQC25932.1"/>
    <property type="molecule type" value="Genomic_DNA"/>
</dbReference>
<sequence>MDATTINCCFNGCTNVAMPDGTKCTFHRSRVCCSFENCFNQVYARGLCVRHGGKKQCLADNCETNARTGGYCSRHAIVGLKKQCIEEGCVNLAHANQRCVRHGGGRKCKFGECTSLARIAGYCQRHSKQILNDAPAIDPDLLVLLQAEDWFDSDSSSTTSSLEDLDHAILDCVLQSTTDGSNSTSWGRDESLVCSQ</sequence>
<evidence type="ECO:0000313" key="2">
    <source>
        <dbReference type="Proteomes" id="UP000030762"/>
    </source>
</evidence>
<dbReference type="OrthoDB" id="73726at2759"/>